<reference evidence="2" key="1">
    <citation type="submission" date="2020-06" db="EMBL/GenBank/DDBJ databases">
        <authorList>
            <person name="Li T."/>
            <person name="Hu X."/>
            <person name="Zhang T."/>
            <person name="Song X."/>
            <person name="Zhang H."/>
            <person name="Dai N."/>
            <person name="Sheng W."/>
            <person name="Hou X."/>
            <person name="Wei L."/>
        </authorList>
    </citation>
    <scope>NUCLEOTIDE SEQUENCE</scope>
    <source>
        <strain evidence="2">KEN1</strain>
        <tissue evidence="2">Leaf</tissue>
    </source>
</reference>
<comment type="caution">
    <text evidence="2">The sequence shown here is derived from an EMBL/GenBank/DDBJ whole genome shotgun (WGS) entry which is preliminary data.</text>
</comment>
<organism evidence="2">
    <name type="scientific">Sesamum latifolium</name>
    <dbReference type="NCBI Taxonomy" id="2727402"/>
    <lineage>
        <taxon>Eukaryota</taxon>
        <taxon>Viridiplantae</taxon>
        <taxon>Streptophyta</taxon>
        <taxon>Embryophyta</taxon>
        <taxon>Tracheophyta</taxon>
        <taxon>Spermatophyta</taxon>
        <taxon>Magnoliopsida</taxon>
        <taxon>eudicotyledons</taxon>
        <taxon>Gunneridae</taxon>
        <taxon>Pentapetalae</taxon>
        <taxon>asterids</taxon>
        <taxon>lamiids</taxon>
        <taxon>Lamiales</taxon>
        <taxon>Pedaliaceae</taxon>
        <taxon>Sesamum</taxon>
    </lineage>
</organism>
<sequence length="170" mass="18615">MAEFIGLGALEASFHDLRRVSQTSSVYCHEGLCYEYDQRSVDGILPLKGRLLVSHVNTGFLGGDLLLGFLSFFSATFFLGCLSNLHINVLCSTVQEASNLETGFLTRDLKKSPSKSPCEKVLAFTSCMAEGTSSAAALNLCKYSFEGSLSFGRTTKRLSYVLRNFRLLAN</sequence>
<dbReference type="EMBL" id="JACGWN010000015">
    <property type="protein sequence ID" value="KAL0402096.1"/>
    <property type="molecule type" value="Genomic_DNA"/>
</dbReference>
<accession>A0AAW2TB14</accession>
<protein>
    <submittedName>
        <fullName evidence="2">Uncharacterized protein</fullName>
    </submittedName>
</protein>
<dbReference type="AlphaFoldDB" id="A0AAW2TB14"/>
<keyword evidence="1" id="KW-0472">Membrane</keyword>
<evidence type="ECO:0000313" key="2">
    <source>
        <dbReference type="EMBL" id="KAL0402096.1"/>
    </source>
</evidence>
<keyword evidence="1" id="KW-0812">Transmembrane</keyword>
<proteinExistence type="predicted"/>
<gene>
    <name evidence="2" type="ORF">Slati_4239500</name>
</gene>
<name>A0AAW2TB14_9LAMI</name>
<reference evidence="2" key="2">
    <citation type="journal article" date="2024" name="Plant">
        <title>Genomic evolution and insights into agronomic trait innovations of Sesamum species.</title>
        <authorList>
            <person name="Miao H."/>
            <person name="Wang L."/>
            <person name="Qu L."/>
            <person name="Liu H."/>
            <person name="Sun Y."/>
            <person name="Le M."/>
            <person name="Wang Q."/>
            <person name="Wei S."/>
            <person name="Zheng Y."/>
            <person name="Lin W."/>
            <person name="Duan Y."/>
            <person name="Cao H."/>
            <person name="Xiong S."/>
            <person name="Wang X."/>
            <person name="Wei L."/>
            <person name="Li C."/>
            <person name="Ma Q."/>
            <person name="Ju M."/>
            <person name="Zhao R."/>
            <person name="Li G."/>
            <person name="Mu C."/>
            <person name="Tian Q."/>
            <person name="Mei H."/>
            <person name="Zhang T."/>
            <person name="Gao T."/>
            <person name="Zhang H."/>
        </authorList>
    </citation>
    <scope>NUCLEOTIDE SEQUENCE</scope>
    <source>
        <strain evidence="2">KEN1</strain>
    </source>
</reference>
<keyword evidence="1" id="KW-1133">Transmembrane helix</keyword>
<evidence type="ECO:0000256" key="1">
    <source>
        <dbReference type="SAM" id="Phobius"/>
    </source>
</evidence>
<feature type="transmembrane region" description="Helical" evidence="1">
    <location>
        <begin position="65"/>
        <end position="85"/>
    </location>
</feature>